<evidence type="ECO:0000256" key="8">
    <source>
        <dbReference type="ARBA" id="ARBA00023136"/>
    </source>
</evidence>
<evidence type="ECO:0000256" key="4">
    <source>
        <dbReference type="ARBA" id="ARBA00022692"/>
    </source>
</evidence>
<dbReference type="HAMAP" id="MF_01398">
    <property type="entry name" value="ATP_synth_b_bprime"/>
    <property type="match status" value="1"/>
</dbReference>
<keyword evidence="5 13" id="KW-0375">Hydrogen ion transport</keyword>
<evidence type="ECO:0000256" key="13">
    <source>
        <dbReference type="HAMAP-Rule" id="MF_01398"/>
    </source>
</evidence>
<gene>
    <name evidence="13" type="primary">atpF</name>
    <name evidence="14" type="ORF">KUL25_12690</name>
</gene>
<keyword evidence="3 13" id="KW-0138">CF(0)</keyword>
<proteinExistence type="inferred from homology"/>
<keyword evidence="4 13" id="KW-0812">Transmembrane</keyword>
<evidence type="ECO:0000256" key="2">
    <source>
        <dbReference type="ARBA" id="ARBA00022448"/>
    </source>
</evidence>
<dbReference type="RefSeq" id="WP_257893292.1">
    <property type="nucleotide sequence ID" value="NZ_JAIMBW010000001.1"/>
</dbReference>
<evidence type="ECO:0000313" key="15">
    <source>
        <dbReference type="Proteomes" id="UP000693972"/>
    </source>
</evidence>
<dbReference type="AlphaFoldDB" id="A0A975YEH9"/>
<dbReference type="EMBL" id="JAIMBW010000001">
    <property type="protein sequence ID" value="MBY4893620.1"/>
    <property type="molecule type" value="Genomic_DNA"/>
</dbReference>
<evidence type="ECO:0000256" key="10">
    <source>
        <dbReference type="ARBA" id="ARBA00025198"/>
    </source>
</evidence>
<keyword evidence="8 13" id="KW-0472">Membrane</keyword>
<dbReference type="Pfam" id="PF00430">
    <property type="entry name" value="ATP-synt_B"/>
    <property type="match status" value="1"/>
</dbReference>
<organism evidence="14">
    <name type="scientific">Gymnodinialimonas phycosphaerae</name>
    <dbReference type="NCBI Taxonomy" id="2841589"/>
    <lineage>
        <taxon>Bacteria</taxon>
        <taxon>Pseudomonadati</taxon>
        <taxon>Pseudomonadota</taxon>
        <taxon>Alphaproteobacteria</taxon>
        <taxon>Rhodobacterales</taxon>
        <taxon>Paracoccaceae</taxon>
        <taxon>Gymnodinialimonas</taxon>
    </lineage>
</organism>
<keyword evidence="2 13" id="KW-0813">Transport</keyword>
<comment type="subunit">
    <text evidence="13">F-type ATPases have 2 components, F(1) - the catalytic core - and F(0) - the membrane proton channel. F(1) has five subunits: alpha(3), beta(3), gamma(1), delta(1), epsilon(1). F(0) has three main subunits: a(1), b(2) and c(10-14). The alpha and beta chains form an alternating ring which encloses part of the gamma chain. F(1) is attached to F(0) by a central stalk formed by the gamma and epsilon chains, while a peripheral stalk is formed by the delta and b chains.</text>
</comment>
<comment type="function">
    <text evidence="11">Component of the F(0) channel, it forms part of the peripheral stalk, linking F(1) to F(0). The b'-subunit is a diverged and duplicated form of b found in plants and photosynthetic bacteria.</text>
</comment>
<sequence length="255" mass="27567">MSIDWITVAAQIANFLVLVWLLKRFLYRPILDGIDAREAEITARMQEAVVAKEHAQKAEQDHLEQVRALHAQRADMAAAVRREAEAQRDALLAEARASLEAERTAAQARQKAEARQFGAKLQSAGGAALLSLTRKALTDLADETLEGRIAQHLGTRLGPMADNLRAAAGDGTAAIVTSHDALPASAQKDLTAHLNHVFPNIPVDFQTDPEQAPGVILRIGGAQLDWTVDGYIDSLDEMMGAQLDEASDARKAPDD</sequence>
<dbReference type="InterPro" id="IPR002146">
    <property type="entry name" value="ATP_synth_b/b'su_bac/chlpt"/>
</dbReference>
<dbReference type="GO" id="GO:0012505">
    <property type="term" value="C:endomembrane system"/>
    <property type="evidence" value="ECO:0007669"/>
    <property type="project" value="UniProtKB-SubCell"/>
</dbReference>
<keyword evidence="9 13" id="KW-0066">ATP synthesis</keyword>
<dbReference type="PANTHER" id="PTHR33445">
    <property type="entry name" value="ATP SYNTHASE SUBUNIT B', CHLOROPLASTIC"/>
    <property type="match status" value="1"/>
</dbReference>
<name>A0A975YEH9_9RHOB</name>
<keyword evidence="7 13" id="KW-0406">Ion transport</keyword>
<dbReference type="PANTHER" id="PTHR33445:SF2">
    <property type="entry name" value="ATP SYNTHASE SUBUNIT B', CHLOROPLASTIC"/>
    <property type="match status" value="1"/>
</dbReference>
<dbReference type="GO" id="GO:0046933">
    <property type="term" value="F:proton-transporting ATP synthase activity, rotational mechanism"/>
    <property type="evidence" value="ECO:0007669"/>
    <property type="project" value="UniProtKB-UniRule"/>
</dbReference>
<keyword evidence="15" id="KW-1185">Reference proteome</keyword>
<dbReference type="Pfam" id="PF00213">
    <property type="entry name" value="OSCP"/>
    <property type="match status" value="1"/>
</dbReference>
<dbReference type="EMBL" id="CP078073">
    <property type="protein sequence ID" value="QXL86331.1"/>
    <property type="molecule type" value="Genomic_DNA"/>
</dbReference>
<comment type="subcellular location">
    <subcellularLocation>
        <location evidence="13">Cell membrane</location>
        <topology evidence="13">Single-pass membrane protein</topology>
    </subcellularLocation>
    <subcellularLocation>
        <location evidence="12">Endomembrane system</location>
        <topology evidence="12">Single-pass membrane protein</topology>
    </subcellularLocation>
</comment>
<accession>A0A975YEH9</accession>
<dbReference type="GO" id="GO:0005886">
    <property type="term" value="C:plasma membrane"/>
    <property type="evidence" value="ECO:0007669"/>
    <property type="project" value="UniProtKB-SubCell"/>
</dbReference>
<evidence type="ECO:0000256" key="7">
    <source>
        <dbReference type="ARBA" id="ARBA00023065"/>
    </source>
</evidence>
<dbReference type="InterPro" id="IPR050059">
    <property type="entry name" value="ATP_synthase_B_chain"/>
</dbReference>
<evidence type="ECO:0000256" key="11">
    <source>
        <dbReference type="ARBA" id="ARBA00025614"/>
    </source>
</evidence>
<evidence type="ECO:0000256" key="3">
    <source>
        <dbReference type="ARBA" id="ARBA00022547"/>
    </source>
</evidence>
<dbReference type="InterPro" id="IPR000711">
    <property type="entry name" value="ATPase_OSCP/dsu"/>
</dbReference>
<comment type="similarity">
    <text evidence="1 13">Belongs to the ATPase B chain family.</text>
</comment>
<evidence type="ECO:0000256" key="12">
    <source>
        <dbReference type="ARBA" id="ARBA00037847"/>
    </source>
</evidence>
<dbReference type="GO" id="GO:0046961">
    <property type="term" value="F:proton-transporting ATPase activity, rotational mechanism"/>
    <property type="evidence" value="ECO:0007669"/>
    <property type="project" value="TreeGrafter"/>
</dbReference>
<dbReference type="Proteomes" id="UP000693972">
    <property type="component" value="Unassembled WGS sequence"/>
</dbReference>
<evidence type="ECO:0000256" key="1">
    <source>
        <dbReference type="ARBA" id="ARBA00005513"/>
    </source>
</evidence>
<reference evidence="14 15" key="1">
    <citation type="submission" date="2021-07" db="EMBL/GenBank/DDBJ databases">
        <title>Karlodiniumbacter phycospheric gen. nov., sp. nov., a phycosphere bacterium isolated from karlodinium veneficum.</title>
        <authorList>
            <person name="Peng Y."/>
            <person name="Jiang L."/>
            <person name="Lee J."/>
        </authorList>
    </citation>
    <scope>NUCLEOTIDE SEQUENCE</scope>
    <source>
        <strain evidence="14 15">N5</strain>
    </source>
</reference>
<evidence type="ECO:0000256" key="9">
    <source>
        <dbReference type="ARBA" id="ARBA00023310"/>
    </source>
</evidence>
<keyword evidence="6 13" id="KW-1133">Transmembrane helix</keyword>
<evidence type="ECO:0000256" key="5">
    <source>
        <dbReference type="ARBA" id="ARBA00022781"/>
    </source>
</evidence>
<feature type="transmembrane region" description="Helical" evidence="13">
    <location>
        <begin position="6"/>
        <end position="22"/>
    </location>
</feature>
<keyword evidence="13" id="KW-1003">Cell membrane</keyword>
<dbReference type="GO" id="GO:0045259">
    <property type="term" value="C:proton-transporting ATP synthase complex"/>
    <property type="evidence" value="ECO:0007669"/>
    <property type="project" value="UniProtKB-KW"/>
</dbReference>
<evidence type="ECO:0000313" key="14">
    <source>
        <dbReference type="EMBL" id="QXL86331.1"/>
    </source>
</evidence>
<comment type="function">
    <text evidence="10 13">F(1)F(0) ATP synthase produces ATP from ADP in the presence of a proton or sodium gradient. F-type ATPases consist of two structural domains, F(1) containing the extramembraneous catalytic core and F(0) containing the membrane proton channel, linked together by a central stalk and a peripheral stalk. During catalysis, ATP synthesis in the catalytic domain of F(1) is coupled via a rotary mechanism of the central stalk subunits to proton translocation.</text>
</comment>
<evidence type="ECO:0000256" key="6">
    <source>
        <dbReference type="ARBA" id="ARBA00022989"/>
    </source>
</evidence>
<protein>
    <recommendedName>
        <fullName evidence="13">ATP synthase subunit b</fullName>
    </recommendedName>
    <alternativeName>
        <fullName evidence="13">ATP synthase F(0) sector subunit b</fullName>
    </alternativeName>
    <alternativeName>
        <fullName evidence="13">ATPase subunit I</fullName>
    </alternativeName>
    <alternativeName>
        <fullName evidence="13">F-type ATPase subunit b</fullName>
        <shortName evidence="13">F-ATPase subunit b</shortName>
    </alternativeName>
</protein>
<dbReference type="CDD" id="cd06503">
    <property type="entry name" value="ATP-synt_Fo_b"/>
    <property type="match status" value="1"/>
</dbReference>